<proteinExistence type="predicted"/>
<keyword evidence="3" id="KW-1185">Reference proteome</keyword>
<accession>A0ABV9UEL6</accession>
<organism evidence="2 3">
    <name type="scientific">Actinomadura gamaensis</name>
    <dbReference type="NCBI Taxonomy" id="1763541"/>
    <lineage>
        <taxon>Bacteria</taxon>
        <taxon>Bacillati</taxon>
        <taxon>Actinomycetota</taxon>
        <taxon>Actinomycetes</taxon>
        <taxon>Streptosporangiales</taxon>
        <taxon>Thermomonosporaceae</taxon>
        <taxon>Actinomadura</taxon>
    </lineage>
</organism>
<comment type="caution">
    <text evidence="2">The sequence shown here is derived from an EMBL/GenBank/DDBJ whole genome shotgun (WGS) entry which is preliminary data.</text>
</comment>
<protein>
    <recommendedName>
        <fullName evidence="4">Lipoprotein</fullName>
    </recommendedName>
</protein>
<dbReference type="RefSeq" id="WP_378264317.1">
    <property type="nucleotide sequence ID" value="NZ_JBHSIT010000017.1"/>
</dbReference>
<dbReference type="Proteomes" id="UP001595872">
    <property type="component" value="Unassembled WGS sequence"/>
</dbReference>
<dbReference type="EMBL" id="JBHSIT010000017">
    <property type="protein sequence ID" value="MFC4913416.1"/>
    <property type="molecule type" value="Genomic_DNA"/>
</dbReference>
<evidence type="ECO:0008006" key="4">
    <source>
        <dbReference type="Google" id="ProtNLM"/>
    </source>
</evidence>
<evidence type="ECO:0000256" key="1">
    <source>
        <dbReference type="SAM" id="MobiDB-lite"/>
    </source>
</evidence>
<gene>
    <name evidence="2" type="ORF">ACFPCY_39385</name>
</gene>
<reference evidence="3" key="1">
    <citation type="journal article" date="2019" name="Int. J. Syst. Evol. Microbiol.">
        <title>The Global Catalogue of Microorganisms (GCM) 10K type strain sequencing project: providing services to taxonomists for standard genome sequencing and annotation.</title>
        <authorList>
            <consortium name="The Broad Institute Genomics Platform"/>
            <consortium name="The Broad Institute Genome Sequencing Center for Infectious Disease"/>
            <person name="Wu L."/>
            <person name="Ma J."/>
        </authorList>
    </citation>
    <scope>NUCLEOTIDE SEQUENCE [LARGE SCALE GENOMIC DNA]</scope>
    <source>
        <strain evidence="3">KLKA75</strain>
    </source>
</reference>
<name>A0ABV9UEL6_9ACTN</name>
<evidence type="ECO:0000313" key="2">
    <source>
        <dbReference type="EMBL" id="MFC4913416.1"/>
    </source>
</evidence>
<sequence>MARRALASAAVALGAALTLTGCLGIGKSDSKSGSSADTASPSATSSGSASPSDSSGPSGTASPGGSGPASAPTPAGWKTIGGPENQLALAVPPTWSPISLSAGDLEDKLSQVGIQGADQNTIKQGLATLQARHAIYALDPKSVIDGYATNVNGLCQSTGGITPELLKSAVSSGLSRVGATNLTTTDMPMAGQQGVRADYKLRTGTGVLQGRQYEVIGSDRLCVVTVTARDGHMPDEADAIASTLRFT</sequence>
<dbReference type="PROSITE" id="PS51257">
    <property type="entry name" value="PROKAR_LIPOPROTEIN"/>
    <property type="match status" value="1"/>
</dbReference>
<feature type="region of interest" description="Disordered" evidence="1">
    <location>
        <begin position="27"/>
        <end position="83"/>
    </location>
</feature>
<evidence type="ECO:0000313" key="3">
    <source>
        <dbReference type="Proteomes" id="UP001595872"/>
    </source>
</evidence>
<feature type="compositionally biased region" description="Low complexity" evidence="1">
    <location>
        <begin position="31"/>
        <end position="61"/>
    </location>
</feature>